<dbReference type="Gene3D" id="3.40.50.1000">
    <property type="entry name" value="HAD superfamily/HAD-like"/>
    <property type="match status" value="1"/>
</dbReference>
<dbReference type="InterPro" id="IPR023214">
    <property type="entry name" value="HAD_sf"/>
</dbReference>
<sequence length="216" mass="24572">MTKKFSVSNCAKLFVDFDGVLVDSNRFKEDAIHQSIKEVAGNTILAKEAIDYFNEYAGISRKVKLRKYFKMGDVDLIMQSYGKKCREFFVNSKSTSGSIDFLKRVKAIKPSIKVYILSGGEKEEIRSFILKNKMDSYFNELLCSEESKSYHLKRSKANRDDIFIGDSKSDLSVALSHPLKFIYVDGFVSDHSSPTKDQFDAINITVKNLSELEPII</sequence>
<evidence type="ECO:0000313" key="2">
    <source>
        <dbReference type="Proteomes" id="UP000000788"/>
    </source>
</evidence>
<dbReference type="Gene3D" id="1.10.150.240">
    <property type="entry name" value="Putative phosphatase, domain 2"/>
    <property type="match status" value="1"/>
</dbReference>
<evidence type="ECO:0000313" key="1">
    <source>
        <dbReference type="EMBL" id="ABX09216.1"/>
    </source>
</evidence>
<dbReference type="RefSeq" id="WP_012195837.1">
    <property type="nucleotide sequence ID" value="NC_009976.1"/>
</dbReference>
<dbReference type="STRING" id="93059.P9211_12851"/>
<protein>
    <submittedName>
        <fullName evidence="1">Predicted phosphatase</fullName>
    </submittedName>
</protein>
<dbReference type="EMBL" id="CP000878">
    <property type="protein sequence ID" value="ABX09216.1"/>
    <property type="molecule type" value="Genomic_DNA"/>
</dbReference>
<name>A9BBK4_PROM4</name>
<dbReference type="InterPro" id="IPR023198">
    <property type="entry name" value="PGP-like_dom2"/>
</dbReference>
<organism evidence="1 2">
    <name type="scientific">Prochlorococcus marinus (strain MIT 9211)</name>
    <dbReference type="NCBI Taxonomy" id="93059"/>
    <lineage>
        <taxon>Bacteria</taxon>
        <taxon>Bacillati</taxon>
        <taxon>Cyanobacteriota</taxon>
        <taxon>Cyanophyceae</taxon>
        <taxon>Synechococcales</taxon>
        <taxon>Prochlorococcaceae</taxon>
        <taxon>Prochlorococcus</taxon>
    </lineage>
</organism>
<gene>
    <name evidence="1" type="ordered locus">P9211_12851</name>
</gene>
<dbReference type="OrthoDB" id="422676at2"/>
<dbReference type="AlphaFoldDB" id="A9BBK4"/>
<dbReference type="Pfam" id="PF13419">
    <property type="entry name" value="HAD_2"/>
    <property type="match status" value="1"/>
</dbReference>
<keyword evidence="2" id="KW-1185">Reference proteome</keyword>
<accession>A9BBK4</accession>
<dbReference type="SUPFAM" id="SSF56784">
    <property type="entry name" value="HAD-like"/>
    <property type="match status" value="1"/>
</dbReference>
<dbReference type="Proteomes" id="UP000000788">
    <property type="component" value="Chromosome"/>
</dbReference>
<dbReference type="HOGENOM" id="CLU_1276687_0_0_3"/>
<dbReference type="eggNOG" id="COG0546">
    <property type="taxonomic scope" value="Bacteria"/>
</dbReference>
<dbReference type="InterPro" id="IPR041492">
    <property type="entry name" value="HAD_2"/>
</dbReference>
<dbReference type="CDD" id="cd01427">
    <property type="entry name" value="HAD_like"/>
    <property type="match status" value="1"/>
</dbReference>
<reference evidence="1 2" key="1">
    <citation type="journal article" date="2007" name="PLoS Genet.">
        <title>Patterns and implications of gene gain and loss in the evolution of Prochlorococcus.</title>
        <authorList>
            <person name="Kettler G.C."/>
            <person name="Martiny A.C."/>
            <person name="Huang K."/>
            <person name="Zucker J."/>
            <person name="Coleman M.L."/>
            <person name="Rodrigue S."/>
            <person name="Chen F."/>
            <person name="Lapidus A."/>
            <person name="Ferriera S."/>
            <person name="Johnson J."/>
            <person name="Steglich C."/>
            <person name="Church G.M."/>
            <person name="Richardson P."/>
            <person name="Chisholm S.W."/>
        </authorList>
    </citation>
    <scope>NUCLEOTIDE SEQUENCE [LARGE SCALE GENOMIC DNA]</scope>
    <source>
        <strain evidence="2">MIT 9211</strain>
    </source>
</reference>
<dbReference type="InterPro" id="IPR036412">
    <property type="entry name" value="HAD-like_sf"/>
</dbReference>
<dbReference type="KEGG" id="pmj:P9211_12851"/>
<proteinExistence type="predicted"/>